<dbReference type="EMBL" id="JAVRQU010000019">
    <property type="protein sequence ID" value="KAK5692464.1"/>
    <property type="molecule type" value="Genomic_DNA"/>
</dbReference>
<gene>
    <name evidence="2" type="ORF">LTR97_010773</name>
</gene>
<dbReference type="AlphaFoldDB" id="A0AAN7ZYX6"/>
<sequence>MAPSPPQLPGGTSYPDNMSQSSTRLWNQSQSPDSFHPGGYMQKNSVRSSTASRSATDSDVETIEYGVPNTPAGEFWNDSCFDLKFTVLADGTIELTETVKARIAREARIETELMEQLKESVAAGRAKRRMLRAHLADREKRLVVATAKEQQESDSPSWEIVSNKQKADENTESSRSSSSSGSSYLYVSWGPLNSAGRYDRD</sequence>
<reference evidence="2" key="1">
    <citation type="submission" date="2023-08" db="EMBL/GenBank/DDBJ databases">
        <title>Black Yeasts Isolated from many extreme environments.</title>
        <authorList>
            <person name="Coleine C."/>
            <person name="Stajich J.E."/>
            <person name="Selbmann L."/>
        </authorList>
    </citation>
    <scope>NUCLEOTIDE SEQUENCE</scope>
    <source>
        <strain evidence="2">CCFEE 5810</strain>
    </source>
</reference>
<proteinExistence type="predicted"/>
<name>A0AAN7ZYX6_9PEZI</name>
<accession>A0AAN7ZYX6</accession>
<evidence type="ECO:0000313" key="3">
    <source>
        <dbReference type="Proteomes" id="UP001310594"/>
    </source>
</evidence>
<feature type="region of interest" description="Disordered" evidence="1">
    <location>
        <begin position="1"/>
        <end position="65"/>
    </location>
</feature>
<feature type="compositionally biased region" description="Polar residues" evidence="1">
    <location>
        <begin position="14"/>
        <end position="33"/>
    </location>
</feature>
<evidence type="ECO:0000256" key="1">
    <source>
        <dbReference type="SAM" id="MobiDB-lite"/>
    </source>
</evidence>
<comment type="caution">
    <text evidence="2">The sequence shown here is derived from an EMBL/GenBank/DDBJ whole genome shotgun (WGS) entry which is preliminary data.</text>
</comment>
<feature type="region of interest" description="Disordered" evidence="1">
    <location>
        <begin position="145"/>
        <end position="201"/>
    </location>
</feature>
<feature type="compositionally biased region" description="Low complexity" evidence="1">
    <location>
        <begin position="45"/>
        <end position="57"/>
    </location>
</feature>
<feature type="compositionally biased region" description="Polar residues" evidence="1">
    <location>
        <begin position="153"/>
        <end position="164"/>
    </location>
</feature>
<evidence type="ECO:0000313" key="2">
    <source>
        <dbReference type="EMBL" id="KAK5692464.1"/>
    </source>
</evidence>
<organism evidence="2 3">
    <name type="scientific">Elasticomyces elasticus</name>
    <dbReference type="NCBI Taxonomy" id="574655"/>
    <lineage>
        <taxon>Eukaryota</taxon>
        <taxon>Fungi</taxon>
        <taxon>Dikarya</taxon>
        <taxon>Ascomycota</taxon>
        <taxon>Pezizomycotina</taxon>
        <taxon>Dothideomycetes</taxon>
        <taxon>Dothideomycetidae</taxon>
        <taxon>Mycosphaerellales</taxon>
        <taxon>Teratosphaeriaceae</taxon>
        <taxon>Elasticomyces</taxon>
    </lineage>
</organism>
<dbReference type="Proteomes" id="UP001310594">
    <property type="component" value="Unassembled WGS sequence"/>
</dbReference>
<feature type="compositionally biased region" description="Low complexity" evidence="1">
    <location>
        <begin position="173"/>
        <end position="183"/>
    </location>
</feature>
<protein>
    <submittedName>
        <fullName evidence="2">Uncharacterized protein</fullName>
    </submittedName>
</protein>